<evidence type="ECO:0000256" key="5">
    <source>
        <dbReference type="SAM" id="Phobius"/>
    </source>
</evidence>
<dbReference type="PANTHER" id="PTHR37815:SF3">
    <property type="entry name" value="UPF0397 PROTEIN SPR0429"/>
    <property type="match status" value="1"/>
</dbReference>
<dbReference type="KEGG" id="dva:DAD186_20400"/>
<dbReference type="InterPro" id="IPR022914">
    <property type="entry name" value="UPF0397"/>
</dbReference>
<dbReference type="Pfam" id="PF07155">
    <property type="entry name" value="ECF-ribofla_trS"/>
    <property type="match status" value="1"/>
</dbReference>
<evidence type="ECO:0000256" key="2">
    <source>
        <dbReference type="ARBA" id="ARBA00022692"/>
    </source>
</evidence>
<feature type="transmembrane region" description="Helical" evidence="5">
    <location>
        <begin position="124"/>
        <end position="146"/>
    </location>
</feature>
<evidence type="ECO:0000256" key="4">
    <source>
        <dbReference type="ARBA" id="ARBA00023136"/>
    </source>
</evidence>
<dbReference type="PATRIC" id="fig|1630135.4.peg.2040"/>
<keyword evidence="2 5" id="KW-0812">Transmembrane</keyword>
<dbReference type="AlphaFoldDB" id="A0A1B0ZKX9"/>
<sequence length="198" mass="21193">MSTPETPTSSAPLPVTRKVSPVTQVVAIGIGAALFFVLSRFVAIPVPVPNLAITFQYALLAVLAVLYGPYVAGVAGFVGHILADATGYGIWLSWEIPTAVFGLIVGFFMLRNRVNEGEFPRRDLVRFNLAVIVGHFVAWGVLAWILDVTLMGEPFDKVVVQGLVAFVTNAILTCVFGTIILALYAKTRTRSGSLEVGA</sequence>
<dbReference type="RefSeq" id="WP_065248551.1">
    <property type="nucleotide sequence ID" value="NZ_CP012117.1"/>
</dbReference>
<evidence type="ECO:0008006" key="8">
    <source>
        <dbReference type="Google" id="ProtNLM"/>
    </source>
</evidence>
<dbReference type="HAMAP" id="MF_01572">
    <property type="entry name" value="UPF0397"/>
    <property type="match status" value="1"/>
</dbReference>
<feature type="transmembrane region" description="Helical" evidence="5">
    <location>
        <begin position="88"/>
        <end position="112"/>
    </location>
</feature>
<accession>A0A1B0ZKX9</accession>
<dbReference type="NCBIfam" id="NF010182">
    <property type="entry name" value="PRK13661.1"/>
    <property type="match status" value="1"/>
</dbReference>
<protein>
    <recommendedName>
        <fullName evidence="8">ECF-type riboflavin transporter substrate-binding protein</fullName>
    </recommendedName>
</protein>
<gene>
    <name evidence="6" type="ORF">DAD186_20400</name>
</gene>
<evidence type="ECO:0000313" key="7">
    <source>
        <dbReference type="Proteomes" id="UP000092596"/>
    </source>
</evidence>
<keyword evidence="1" id="KW-1003">Cell membrane</keyword>
<organism evidence="6 7">
    <name type="scientific">Dermabacter vaginalis</name>
    <dbReference type="NCBI Taxonomy" id="1630135"/>
    <lineage>
        <taxon>Bacteria</taxon>
        <taxon>Bacillati</taxon>
        <taxon>Actinomycetota</taxon>
        <taxon>Actinomycetes</taxon>
        <taxon>Micrococcales</taxon>
        <taxon>Dermabacteraceae</taxon>
        <taxon>Dermabacter</taxon>
    </lineage>
</organism>
<keyword evidence="4 5" id="KW-0472">Membrane</keyword>
<dbReference type="Gene3D" id="1.10.1760.20">
    <property type="match status" value="1"/>
</dbReference>
<name>A0A1B0ZKX9_9MICO</name>
<evidence type="ECO:0000256" key="3">
    <source>
        <dbReference type="ARBA" id="ARBA00022989"/>
    </source>
</evidence>
<dbReference type="STRING" id="1630135.DAD186_20400"/>
<feature type="transmembrane region" description="Helical" evidence="5">
    <location>
        <begin position="22"/>
        <end position="43"/>
    </location>
</feature>
<dbReference type="Proteomes" id="UP000092596">
    <property type="component" value="Chromosome"/>
</dbReference>
<keyword evidence="3 5" id="KW-1133">Transmembrane helix</keyword>
<evidence type="ECO:0000313" key="6">
    <source>
        <dbReference type="EMBL" id="ANP28590.1"/>
    </source>
</evidence>
<proteinExistence type="inferred from homology"/>
<reference evidence="6 7" key="1">
    <citation type="submission" date="2015-06" db="EMBL/GenBank/DDBJ databases">
        <title>Investigation of pathophysiology for high-risk pregnancy and development of treatment modality based on it.</title>
        <authorList>
            <person name="Kim B.-C."/>
            <person name="Lim S."/>
        </authorList>
    </citation>
    <scope>NUCLEOTIDE SEQUENCE [LARGE SCALE GENOMIC DNA]</scope>
    <source>
        <strain evidence="6 7">AD1-86</strain>
    </source>
</reference>
<dbReference type="PANTHER" id="PTHR37815">
    <property type="entry name" value="UPF0397 PROTEIN BC_2624-RELATED"/>
    <property type="match status" value="1"/>
</dbReference>
<feature type="transmembrane region" description="Helical" evidence="5">
    <location>
        <begin position="158"/>
        <end position="184"/>
    </location>
</feature>
<feature type="transmembrane region" description="Helical" evidence="5">
    <location>
        <begin position="55"/>
        <end position="82"/>
    </location>
</feature>
<evidence type="ECO:0000256" key="1">
    <source>
        <dbReference type="ARBA" id="ARBA00022475"/>
    </source>
</evidence>
<dbReference type="GO" id="GO:0016020">
    <property type="term" value="C:membrane"/>
    <property type="evidence" value="ECO:0007669"/>
    <property type="project" value="InterPro"/>
</dbReference>
<dbReference type="EMBL" id="CP012117">
    <property type="protein sequence ID" value="ANP28590.1"/>
    <property type="molecule type" value="Genomic_DNA"/>
</dbReference>
<dbReference type="InterPro" id="IPR009825">
    <property type="entry name" value="ECF_substrate-spec-like"/>
</dbReference>